<protein>
    <submittedName>
        <fullName evidence="3">Cysteine hydrolase</fullName>
    </submittedName>
</protein>
<gene>
    <name evidence="3" type="ORF">FAZ95_19530</name>
</gene>
<dbReference type="RefSeq" id="WP_137333951.1">
    <property type="nucleotide sequence ID" value="NZ_CP040077.1"/>
</dbReference>
<dbReference type="KEGG" id="tvl:FAZ95_19530"/>
<dbReference type="InterPro" id="IPR050272">
    <property type="entry name" value="Isochorismatase-like_hydrls"/>
</dbReference>
<dbReference type="EMBL" id="CP040077">
    <property type="protein sequence ID" value="QCP51145.1"/>
    <property type="molecule type" value="Genomic_DNA"/>
</dbReference>
<feature type="domain" description="Isochorismatase-like" evidence="2">
    <location>
        <begin position="6"/>
        <end position="138"/>
    </location>
</feature>
<dbReference type="PANTHER" id="PTHR43540:SF14">
    <property type="entry name" value="ISOCHORISMATASE"/>
    <property type="match status" value="1"/>
</dbReference>
<evidence type="ECO:0000259" key="2">
    <source>
        <dbReference type="Pfam" id="PF00857"/>
    </source>
</evidence>
<name>A0A4P8ITN6_9BURK</name>
<evidence type="ECO:0000256" key="1">
    <source>
        <dbReference type="ARBA" id="ARBA00022801"/>
    </source>
</evidence>
<dbReference type="OrthoDB" id="1157330at2"/>
<dbReference type="InterPro" id="IPR000868">
    <property type="entry name" value="Isochorismatase-like_dom"/>
</dbReference>
<dbReference type="Gene3D" id="3.40.50.850">
    <property type="entry name" value="Isochorismatase-like"/>
    <property type="match status" value="1"/>
</dbReference>
<accession>A0A4P8ITN6</accession>
<evidence type="ECO:0000313" key="3">
    <source>
        <dbReference type="EMBL" id="QCP51145.1"/>
    </source>
</evidence>
<dbReference type="GO" id="GO:0016787">
    <property type="term" value="F:hydrolase activity"/>
    <property type="evidence" value="ECO:0007669"/>
    <property type="project" value="UniProtKB-KW"/>
</dbReference>
<dbReference type="PANTHER" id="PTHR43540">
    <property type="entry name" value="PEROXYUREIDOACRYLATE/UREIDOACRYLATE AMIDOHYDROLASE-RELATED"/>
    <property type="match status" value="1"/>
</dbReference>
<keyword evidence="1 3" id="KW-0378">Hydrolase</keyword>
<keyword evidence="4" id="KW-1185">Reference proteome</keyword>
<organism evidence="3 4">
    <name type="scientific">Trinickia violacea</name>
    <dbReference type="NCBI Taxonomy" id="2571746"/>
    <lineage>
        <taxon>Bacteria</taxon>
        <taxon>Pseudomonadati</taxon>
        <taxon>Pseudomonadota</taxon>
        <taxon>Betaproteobacteria</taxon>
        <taxon>Burkholderiales</taxon>
        <taxon>Burkholderiaceae</taxon>
        <taxon>Trinickia</taxon>
    </lineage>
</organism>
<sequence length="181" mass="19788">MAGVGVIVIDMQQALLAGATPAYRVAAVVDGINRLTAAARKAKAPVWFVQHADDDELAPNSDGWQLHPELMLEDTDRLVGKRYGDSFHETPLQSQLERDGIDRVVICGYASEFCVTTAARRASLLGYRTTVVSDLHTTQGQPHLTAQQIVAHQNYVWEHSSLTGNPISVRPLADVLRAEFA</sequence>
<dbReference type="CDD" id="cd01014">
    <property type="entry name" value="nicotinamidase_related"/>
    <property type="match status" value="1"/>
</dbReference>
<proteinExistence type="predicted"/>
<dbReference type="SUPFAM" id="SSF52499">
    <property type="entry name" value="Isochorismatase-like hydrolases"/>
    <property type="match status" value="1"/>
</dbReference>
<dbReference type="Proteomes" id="UP000298656">
    <property type="component" value="Chromosome 1"/>
</dbReference>
<dbReference type="AlphaFoldDB" id="A0A4P8ITN6"/>
<dbReference type="InterPro" id="IPR036380">
    <property type="entry name" value="Isochorismatase-like_sf"/>
</dbReference>
<reference evidence="3 4" key="1">
    <citation type="submission" date="2019-05" db="EMBL/GenBank/DDBJ databases">
        <title>Burkholderia sp. DHOD12, isolated from subtropical forest soil.</title>
        <authorList>
            <person name="Gao Z.-H."/>
            <person name="Qiu L.-H."/>
        </authorList>
    </citation>
    <scope>NUCLEOTIDE SEQUENCE [LARGE SCALE GENOMIC DNA]</scope>
    <source>
        <strain evidence="3 4">DHOD12</strain>
    </source>
</reference>
<dbReference type="Pfam" id="PF00857">
    <property type="entry name" value="Isochorismatase"/>
    <property type="match status" value="1"/>
</dbReference>
<evidence type="ECO:0000313" key="4">
    <source>
        <dbReference type="Proteomes" id="UP000298656"/>
    </source>
</evidence>